<dbReference type="Proteomes" id="UP000192050">
    <property type="component" value="Chromosome"/>
</dbReference>
<dbReference type="NCBIfam" id="TIGR01482">
    <property type="entry name" value="SPP-subfamily"/>
    <property type="match status" value="1"/>
</dbReference>
<keyword evidence="4" id="KW-1185">Reference proteome</keyword>
<proteinExistence type="predicted"/>
<dbReference type="InterPro" id="IPR023214">
    <property type="entry name" value="HAD_sf"/>
</dbReference>
<dbReference type="OrthoDB" id="120822at2157"/>
<dbReference type="Proteomes" id="UP000546917">
    <property type="component" value="Unassembled WGS sequence"/>
</dbReference>
<dbReference type="PANTHER" id="PTHR10000">
    <property type="entry name" value="PHOSPHOSERINE PHOSPHATASE"/>
    <property type="match status" value="1"/>
</dbReference>
<accession>A0A1V0N2L3</accession>
<dbReference type="RefSeq" id="WP_009887439.1">
    <property type="nucleotide sequence ID" value="NZ_CP015363.1"/>
</dbReference>
<dbReference type="GO" id="GO:0000287">
    <property type="term" value="F:magnesium ion binding"/>
    <property type="evidence" value="ECO:0007669"/>
    <property type="project" value="TreeGrafter"/>
</dbReference>
<dbReference type="Pfam" id="PF08282">
    <property type="entry name" value="Hydrolase_3"/>
    <property type="match status" value="2"/>
</dbReference>
<dbReference type="CDD" id="cd07514">
    <property type="entry name" value="HAD_Pase"/>
    <property type="match status" value="1"/>
</dbReference>
<dbReference type="GO" id="GO:0008967">
    <property type="term" value="F:phosphoglycolate phosphatase activity"/>
    <property type="evidence" value="ECO:0007669"/>
    <property type="project" value="UniProtKB-UniRule"/>
</dbReference>
<organism evidence="2 4">
    <name type="scientific">Ferroplasma acidiphilum</name>
    <dbReference type="NCBI Taxonomy" id="74969"/>
    <lineage>
        <taxon>Archaea</taxon>
        <taxon>Methanobacteriati</taxon>
        <taxon>Thermoplasmatota</taxon>
        <taxon>Thermoplasmata</taxon>
        <taxon>Thermoplasmatales</taxon>
        <taxon>Ferroplasmaceae</taxon>
        <taxon>Ferroplasma</taxon>
    </lineage>
</organism>
<dbReference type="SUPFAM" id="SSF56784">
    <property type="entry name" value="HAD-like"/>
    <property type="match status" value="1"/>
</dbReference>
<protein>
    <recommendedName>
        <fullName evidence="1">Phosphoglycolate phosphatase</fullName>
        <ecNumber evidence="1">3.1.3.18</ecNumber>
    </recommendedName>
</protein>
<reference evidence="3 5" key="2">
    <citation type="submission" date="2020-05" db="EMBL/GenBank/DDBJ databases">
        <authorList>
            <person name="Zhang R."/>
        </authorList>
    </citation>
    <scope>NUCLEOTIDE SEQUENCE [LARGE SCALE GENOMIC DNA]</scope>
    <source>
        <strain evidence="3 5">DSM 28986</strain>
    </source>
</reference>
<evidence type="ECO:0000256" key="1">
    <source>
        <dbReference type="NCBIfam" id="TIGR01487"/>
    </source>
</evidence>
<dbReference type="EMBL" id="JABGBP010000171">
    <property type="protein sequence ID" value="NOL60199.1"/>
    <property type="molecule type" value="Genomic_DNA"/>
</dbReference>
<dbReference type="InterPro" id="IPR006379">
    <property type="entry name" value="HAD-SF_hydro_IIB"/>
</dbReference>
<dbReference type="GO" id="GO:0005829">
    <property type="term" value="C:cytosol"/>
    <property type="evidence" value="ECO:0007669"/>
    <property type="project" value="TreeGrafter"/>
</dbReference>
<evidence type="ECO:0000313" key="3">
    <source>
        <dbReference type="EMBL" id="NOL60199.1"/>
    </source>
</evidence>
<dbReference type="PANTHER" id="PTHR10000:SF8">
    <property type="entry name" value="HAD SUPERFAMILY HYDROLASE-LIKE, TYPE 3"/>
    <property type="match status" value="1"/>
</dbReference>
<dbReference type="EMBL" id="CP015363">
    <property type="protein sequence ID" value="ARD84326.1"/>
    <property type="molecule type" value="Genomic_DNA"/>
</dbReference>
<dbReference type="Gene3D" id="3.40.50.1000">
    <property type="entry name" value="HAD superfamily/HAD-like"/>
    <property type="match status" value="1"/>
</dbReference>
<dbReference type="InterPro" id="IPR036412">
    <property type="entry name" value="HAD-like_sf"/>
</dbReference>
<dbReference type="Gene3D" id="3.90.1070.10">
    <property type="match status" value="1"/>
</dbReference>
<dbReference type="EC" id="3.1.3.18" evidence="1"/>
<evidence type="ECO:0000313" key="2">
    <source>
        <dbReference type="EMBL" id="ARD84326.1"/>
    </source>
</evidence>
<dbReference type="NCBIfam" id="TIGR01484">
    <property type="entry name" value="HAD-SF-IIB"/>
    <property type="match status" value="1"/>
</dbReference>
<name>A0A1V0N2L3_9ARCH</name>
<sequence>MIKIMALDVDGTITDQNRIICPEAITSIKKGIESGLQISLISGNVIPVMYGLKTFLGINAPVFGENGGIMYYNGSIEKFFDKTKPLEFLEYISSRSLATPYFTNQWRETSAAFSMDPGNEAIVSKEAEKWNLEIVNSKFTWHIMNPGQNKGYAVEILKKMFNANWDEILVVGDSDNDNAMFTLPVKKACPDNATDSLKSISDYVSPESYGYEIGDVMAKFNII</sequence>
<evidence type="ECO:0000313" key="5">
    <source>
        <dbReference type="Proteomes" id="UP000546917"/>
    </source>
</evidence>
<gene>
    <name evidence="2" type="ORF">FAD_0407</name>
    <name evidence="3" type="ORF">HLB00_05030</name>
</gene>
<evidence type="ECO:0000313" key="4">
    <source>
        <dbReference type="Proteomes" id="UP000192050"/>
    </source>
</evidence>
<dbReference type="KEGG" id="fai:FAD_0407"/>
<dbReference type="STRING" id="74969.FAD_0407"/>
<dbReference type="NCBIfam" id="TIGR01487">
    <property type="entry name" value="Pglycolate_arch"/>
    <property type="match status" value="1"/>
</dbReference>
<dbReference type="AlphaFoldDB" id="A0A1V0N2L3"/>
<dbReference type="GeneID" id="16025585"/>
<keyword evidence="3" id="KW-0378">Hydrolase</keyword>
<reference evidence="2 4" key="1">
    <citation type="submission" date="2011-10" db="EMBL/GenBank/DDBJ databases">
        <title>Metabolic and evolutionary patterns in the extreme acidophile Ferroplasma acidiphilum.</title>
        <authorList>
            <person name="Golyshina O.V."/>
            <person name="Kozyavkin S.A."/>
            <person name="Tatusov R.L."/>
            <person name="Slesarev A.I."/>
            <person name="Golyshin P.N."/>
        </authorList>
    </citation>
    <scope>NUCLEOTIDE SEQUENCE [LARGE SCALE GENOMIC DNA]</scope>
    <source>
        <strain evidence="2">Berkeley</strain>
        <strain evidence="4">Y</strain>
    </source>
</reference>